<dbReference type="AlphaFoldDB" id="A0AAV4JE35"/>
<reference evidence="1 2" key="1">
    <citation type="journal article" date="2021" name="Elife">
        <title>Chloroplast acquisition without the gene transfer in kleptoplastic sea slugs, Plakobranchus ocellatus.</title>
        <authorList>
            <person name="Maeda T."/>
            <person name="Takahashi S."/>
            <person name="Yoshida T."/>
            <person name="Shimamura S."/>
            <person name="Takaki Y."/>
            <person name="Nagai Y."/>
            <person name="Toyoda A."/>
            <person name="Suzuki Y."/>
            <person name="Arimoto A."/>
            <person name="Ishii H."/>
            <person name="Satoh N."/>
            <person name="Nishiyama T."/>
            <person name="Hasebe M."/>
            <person name="Maruyama T."/>
            <person name="Minagawa J."/>
            <person name="Obokata J."/>
            <person name="Shigenobu S."/>
        </authorList>
    </citation>
    <scope>NUCLEOTIDE SEQUENCE [LARGE SCALE GENOMIC DNA]</scope>
</reference>
<sequence length="103" mass="11503">MQLLVPLSKSRYLTIISAYVSTLTSWEKDEDPFYEQFDQTIRATLVVLDDLNTGIGNDSSVCEVVPYKHLVVKANGNGLLLLSKCTDHRLCTTNTLADKHKTS</sequence>
<evidence type="ECO:0000313" key="1">
    <source>
        <dbReference type="EMBL" id="GFS21047.1"/>
    </source>
</evidence>
<dbReference type="Proteomes" id="UP000762676">
    <property type="component" value="Unassembled WGS sequence"/>
</dbReference>
<name>A0AAV4JE35_9GAST</name>
<protein>
    <submittedName>
        <fullName evidence="1">Uncharacterized protein</fullName>
    </submittedName>
</protein>
<keyword evidence="2" id="KW-1185">Reference proteome</keyword>
<comment type="caution">
    <text evidence="1">The sequence shown here is derived from an EMBL/GenBank/DDBJ whole genome shotgun (WGS) entry which is preliminary data.</text>
</comment>
<accession>A0AAV4JE35</accession>
<dbReference type="EMBL" id="BMAT01003145">
    <property type="protein sequence ID" value="GFS21047.1"/>
    <property type="molecule type" value="Genomic_DNA"/>
</dbReference>
<proteinExistence type="predicted"/>
<organism evidence="1 2">
    <name type="scientific">Elysia marginata</name>
    <dbReference type="NCBI Taxonomy" id="1093978"/>
    <lineage>
        <taxon>Eukaryota</taxon>
        <taxon>Metazoa</taxon>
        <taxon>Spiralia</taxon>
        <taxon>Lophotrochozoa</taxon>
        <taxon>Mollusca</taxon>
        <taxon>Gastropoda</taxon>
        <taxon>Heterobranchia</taxon>
        <taxon>Euthyneura</taxon>
        <taxon>Panpulmonata</taxon>
        <taxon>Sacoglossa</taxon>
        <taxon>Placobranchoidea</taxon>
        <taxon>Plakobranchidae</taxon>
        <taxon>Elysia</taxon>
    </lineage>
</organism>
<evidence type="ECO:0000313" key="2">
    <source>
        <dbReference type="Proteomes" id="UP000762676"/>
    </source>
</evidence>
<gene>
    <name evidence="1" type="ORF">ElyMa_001585500</name>
</gene>